<evidence type="ECO:0000313" key="1">
    <source>
        <dbReference type="EMBL" id="RCK47644.1"/>
    </source>
</evidence>
<dbReference type="AlphaFoldDB" id="A0A367X1T9"/>
<accession>A0A367X1T9</accession>
<dbReference type="Proteomes" id="UP000252517">
    <property type="component" value="Unassembled WGS sequence"/>
</dbReference>
<organism evidence="1 2">
    <name type="scientific">Thalassospira profundimaris</name>
    <dbReference type="NCBI Taxonomy" id="502049"/>
    <lineage>
        <taxon>Bacteria</taxon>
        <taxon>Pseudomonadati</taxon>
        <taxon>Pseudomonadota</taxon>
        <taxon>Alphaproteobacteria</taxon>
        <taxon>Rhodospirillales</taxon>
        <taxon>Thalassospiraceae</taxon>
        <taxon>Thalassospira</taxon>
    </lineage>
</organism>
<comment type="caution">
    <text evidence="1">The sequence shown here is derived from an EMBL/GenBank/DDBJ whole genome shotgun (WGS) entry which is preliminary data.</text>
</comment>
<protein>
    <recommendedName>
        <fullName evidence="3">Lipoprotein</fullName>
    </recommendedName>
</protein>
<evidence type="ECO:0008006" key="3">
    <source>
        <dbReference type="Google" id="ProtNLM"/>
    </source>
</evidence>
<dbReference type="RefSeq" id="WP_114089123.1">
    <property type="nucleotide sequence ID" value="NZ_JPWH01000012.1"/>
</dbReference>
<proteinExistence type="predicted"/>
<gene>
    <name evidence="1" type="ORF">TH25_15285</name>
</gene>
<name>A0A367X1T9_9PROT</name>
<evidence type="ECO:0000313" key="2">
    <source>
        <dbReference type="Proteomes" id="UP000252517"/>
    </source>
</evidence>
<sequence length="189" mass="21338">MKRLLVGFVVFLSGCATPPPEFSSEVLNKEKIEVSSVSVDDFTSEDDAGIYDGMWSNSYHVMPGDYMKPHFNKLFYGRLKNRYLAVGGEGGPRLEITVIKANLLRKARVADSILFVAIVSALSPRDFKCVVDVNFRYGEKSERQQFISNKELSASWTDSKLEDKRELVASCLDDIFKDVDTFVLKFTRA</sequence>
<dbReference type="PROSITE" id="PS51257">
    <property type="entry name" value="PROKAR_LIPOPROTEIN"/>
    <property type="match status" value="1"/>
</dbReference>
<dbReference type="EMBL" id="JPWH01000012">
    <property type="protein sequence ID" value="RCK47644.1"/>
    <property type="molecule type" value="Genomic_DNA"/>
</dbReference>
<reference evidence="1 2" key="1">
    <citation type="submission" date="2014-07" db="EMBL/GenBank/DDBJ databases">
        <title>Draft genome sequence of Thalassospira profundimaris S25-3-2.</title>
        <authorList>
            <person name="Lai Q."/>
            <person name="Shao Z."/>
        </authorList>
    </citation>
    <scope>NUCLEOTIDE SEQUENCE [LARGE SCALE GENOMIC DNA]</scope>
    <source>
        <strain evidence="1 2">S25-3-2</strain>
    </source>
</reference>